<dbReference type="Gene3D" id="3.10.450.530">
    <property type="entry name" value="Ribonuclease toxin, BrnT, of type II toxin-antitoxin system"/>
    <property type="match status" value="1"/>
</dbReference>
<protein>
    <submittedName>
        <fullName evidence="1">BrnT family toxin</fullName>
    </submittedName>
</protein>
<dbReference type="InterPro" id="IPR007460">
    <property type="entry name" value="BrnT_toxin"/>
</dbReference>
<proteinExistence type="predicted"/>
<evidence type="ECO:0000313" key="2">
    <source>
        <dbReference type="Proteomes" id="UP001595897"/>
    </source>
</evidence>
<sequence>MKSFEYDEQKSISNLSKHGIDFEDAQKIWMDDYHIEVKVQFVEEPRYIIVGLIDDKFWTAVITYRNEVIRIISVRRSRKAEVALYES</sequence>
<keyword evidence="2" id="KW-1185">Reference proteome</keyword>
<dbReference type="Pfam" id="PF04365">
    <property type="entry name" value="BrnT_toxin"/>
    <property type="match status" value="1"/>
</dbReference>
<organism evidence="1 2">
    <name type="scientific">Glaciecola siphonariae</name>
    <dbReference type="NCBI Taxonomy" id="521012"/>
    <lineage>
        <taxon>Bacteria</taxon>
        <taxon>Pseudomonadati</taxon>
        <taxon>Pseudomonadota</taxon>
        <taxon>Gammaproteobacteria</taxon>
        <taxon>Alteromonadales</taxon>
        <taxon>Alteromonadaceae</taxon>
        <taxon>Glaciecola</taxon>
    </lineage>
</organism>
<dbReference type="EMBL" id="JBHSGU010000002">
    <property type="protein sequence ID" value="MFC4699409.1"/>
    <property type="molecule type" value="Genomic_DNA"/>
</dbReference>
<comment type="caution">
    <text evidence="1">The sequence shown here is derived from an EMBL/GenBank/DDBJ whole genome shotgun (WGS) entry which is preliminary data.</text>
</comment>
<gene>
    <name evidence="1" type="ORF">ACFO4O_04450</name>
</gene>
<evidence type="ECO:0000313" key="1">
    <source>
        <dbReference type="EMBL" id="MFC4699409.1"/>
    </source>
</evidence>
<dbReference type="InterPro" id="IPR038573">
    <property type="entry name" value="BrnT_sf"/>
</dbReference>
<name>A0ABV9LTC4_9ALTE</name>
<dbReference type="Proteomes" id="UP001595897">
    <property type="component" value="Unassembled WGS sequence"/>
</dbReference>
<dbReference type="RefSeq" id="WP_382406157.1">
    <property type="nucleotide sequence ID" value="NZ_JBHSGU010000002.1"/>
</dbReference>
<reference evidence="2" key="1">
    <citation type="journal article" date="2019" name="Int. J. Syst. Evol. Microbiol.">
        <title>The Global Catalogue of Microorganisms (GCM) 10K type strain sequencing project: providing services to taxonomists for standard genome sequencing and annotation.</title>
        <authorList>
            <consortium name="The Broad Institute Genomics Platform"/>
            <consortium name="The Broad Institute Genome Sequencing Center for Infectious Disease"/>
            <person name="Wu L."/>
            <person name="Ma J."/>
        </authorList>
    </citation>
    <scope>NUCLEOTIDE SEQUENCE [LARGE SCALE GENOMIC DNA]</scope>
    <source>
        <strain evidence="2">KACC 12507</strain>
    </source>
</reference>
<accession>A0ABV9LTC4</accession>